<reference evidence="1" key="1">
    <citation type="submission" date="2022-11" db="EMBL/GenBank/DDBJ databases">
        <title>Centuries of genome instability and evolution in soft-shell clam transmissible cancer (bioRxiv).</title>
        <authorList>
            <person name="Hart S.F.M."/>
            <person name="Yonemitsu M.A."/>
            <person name="Giersch R.M."/>
            <person name="Beal B.F."/>
            <person name="Arriagada G."/>
            <person name="Davis B.W."/>
            <person name="Ostrander E.A."/>
            <person name="Goff S.P."/>
            <person name="Metzger M.J."/>
        </authorList>
    </citation>
    <scope>NUCLEOTIDE SEQUENCE</scope>
    <source>
        <strain evidence="1">MELC-2E11</strain>
        <tissue evidence="1">Siphon/mantle</tissue>
    </source>
</reference>
<organism evidence="1 2">
    <name type="scientific">Mya arenaria</name>
    <name type="common">Soft-shell clam</name>
    <dbReference type="NCBI Taxonomy" id="6604"/>
    <lineage>
        <taxon>Eukaryota</taxon>
        <taxon>Metazoa</taxon>
        <taxon>Spiralia</taxon>
        <taxon>Lophotrochozoa</taxon>
        <taxon>Mollusca</taxon>
        <taxon>Bivalvia</taxon>
        <taxon>Autobranchia</taxon>
        <taxon>Heteroconchia</taxon>
        <taxon>Euheterodonta</taxon>
        <taxon>Imparidentia</taxon>
        <taxon>Neoheterodontei</taxon>
        <taxon>Myida</taxon>
        <taxon>Myoidea</taxon>
        <taxon>Myidae</taxon>
        <taxon>Mya</taxon>
    </lineage>
</organism>
<name>A0ABY7E828_MYAAR</name>
<dbReference type="EMBL" id="CP111016">
    <property type="protein sequence ID" value="WAR05125.1"/>
    <property type="molecule type" value="Genomic_DNA"/>
</dbReference>
<evidence type="ECO:0000313" key="2">
    <source>
        <dbReference type="Proteomes" id="UP001164746"/>
    </source>
</evidence>
<keyword evidence="2" id="KW-1185">Reference proteome</keyword>
<evidence type="ECO:0000313" key="1">
    <source>
        <dbReference type="EMBL" id="WAR05125.1"/>
    </source>
</evidence>
<sequence>MEEHHDKLAVELGLTHLISSPMCNITKLLQEPENKSINSSKPLFQDSCVRSWAGYYMACCVYTKELDRFIWASFTFDPCGYRIKIELENIEYELNILDYNWGTRHDLSMKGVWSMRFLIHNVQSKNEFTLDVDIRLCFEDAFCDETVPLAVDLRIPYTNCTNASSESGNHPYQDLSYDFWHLDECKGATTSSGCQSITLPNETQGLCLLDDNCRGFSCCPTVSLGDVTRNVRFYVKANCKGSVLSYGIERKFWEANIENKPAYLQQHMKNAIALAIEVRQDSPTKIKVSVNFTLCVKEYDAIDCATIQYFIDQQLDISCSDSKRRKRSLLPNEFSVDAMKHQLQQYLASGSANEDIQSFIDAFQHAAKTVKQGNLQPEEFEELESTIKQAMKSLGWNNPDTIKHQPVPSEEFKISYEIEGAEKVVAMFDDISDTVNRANQLFVVGKGLSKLGTELLGTQLANMTIADIESLLHTKKVDPFKIRNVVKDFIDLAKALYSEVMEKISSGNVKNIFDSFEFTLKGSFNFPRKTIRFFDEPLRAVIPLGGILDLTLEFDAWGYYGLDVGWQAKIIGRSAGATVIPYGGLSTYFEVGIGNILYGILRLEGQLCNIQFPTGAEIGFSKFPLDVGYVETQNIIHVLVSCVNAE</sequence>
<accession>A0ABY7E828</accession>
<gene>
    <name evidence="1" type="ORF">MAR_020494</name>
</gene>
<proteinExistence type="predicted"/>
<protein>
    <submittedName>
        <fullName evidence="1">Uncharacterized protein</fullName>
    </submittedName>
</protein>
<dbReference type="Proteomes" id="UP001164746">
    <property type="component" value="Chromosome 5"/>
</dbReference>